<evidence type="ECO:0000313" key="12">
    <source>
        <dbReference type="Proteomes" id="UP000580051"/>
    </source>
</evidence>
<dbReference type="InterPro" id="IPR000787">
    <property type="entry name" value="Peptidase_M29"/>
</dbReference>
<evidence type="ECO:0000256" key="8">
    <source>
        <dbReference type="ARBA" id="ARBA00022801"/>
    </source>
</evidence>
<evidence type="ECO:0000256" key="1">
    <source>
        <dbReference type="ARBA" id="ARBA00001941"/>
    </source>
</evidence>
<dbReference type="Proteomes" id="UP000580051">
    <property type="component" value="Unassembled WGS sequence"/>
</dbReference>
<dbReference type="AlphaFoldDB" id="A0A6V8P883"/>
<dbReference type="Pfam" id="PF02073">
    <property type="entry name" value="Peptidase_M29"/>
    <property type="match status" value="1"/>
</dbReference>
<evidence type="ECO:0000313" key="11">
    <source>
        <dbReference type="EMBL" id="GFP26996.1"/>
    </source>
</evidence>
<keyword evidence="8" id="KW-0378">Hydrolase</keyword>
<comment type="cofactor">
    <cofactor evidence="2">
        <name>Mg(2+)</name>
        <dbReference type="ChEBI" id="CHEBI:18420"/>
    </cofactor>
</comment>
<evidence type="ECO:0000256" key="3">
    <source>
        <dbReference type="ARBA" id="ARBA00001947"/>
    </source>
</evidence>
<dbReference type="InterPro" id="IPR052170">
    <property type="entry name" value="M29_Exopeptidase"/>
</dbReference>
<evidence type="ECO:0000256" key="6">
    <source>
        <dbReference type="ARBA" id="ARBA00022670"/>
    </source>
</evidence>
<evidence type="ECO:0000256" key="7">
    <source>
        <dbReference type="ARBA" id="ARBA00022723"/>
    </source>
</evidence>
<dbReference type="EMBL" id="BLRY01000011">
    <property type="protein sequence ID" value="GFP26996.1"/>
    <property type="molecule type" value="Genomic_DNA"/>
</dbReference>
<reference evidence="12 13" key="1">
    <citation type="journal article" date="2020" name="Front. Microbiol.">
        <title>Single-cell genomics of novel Actinobacteria with the Wood-Ljungdahl pathway discovered in a serpentinizing system.</title>
        <authorList>
            <person name="Merino N."/>
            <person name="Kawai M."/>
            <person name="Boyd E.S."/>
            <person name="Colman D.R."/>
            <person name="McGlynn S.E."/>
            <person name="Nealson K.H."/>
            <person name="Kurokawa K."/>
            <person name="Hongoh Y."/>
        </authorList>
    </citation>
    <scope>NUCLEOTIDE SEQUENCE [LARGE SCALE GENOMIC DNA]</scope>
    <source>
        <strain evidence="10 12">S06</strain>
        <strain evidence="11 13">S33</strain>
    </source>
</reference>
<dbReference type="Gene3D" id="3.40.1830.10">
    <property type="entry name" value="Thermophilic metalloprotease (M29)"/>
    <property type="match status" value="1"/>
</dbReference>
<dbReference type="SUPFAM" id="SSF144052">
    <property type="entry name" value="Thermophilic metalloprotease-like"/>
    <property type="match status" value="1"/>
</dbReference>
<comment type="cofactor">
    <cofactor evidence="1">
        <name>Co(2+)</name>
        <dbReference type="ChEBI" id="CHEBI:48828"/>
    </cofactor>
</comment>
<proteinExistence type="inferred from homology"/>
<evidence type="ECO:0000256" key="9">
    <source>
        <dbReference type="ARBA" id="ARBA00023049"/>
    </source>
</evidence>
<keyword evidence="13" id="KW-1185">Reference proteome</keyword>
<dbReference type="PANTHER" id="PTHR34448">
    <property type="entry name" value="AMINOPEPTIDASE"/>
    <property type="match status" value="1"/>
</dbReference>
<evidence type="ECO:0000256" key="4">
    <source>
        <dbReference type="ARBA" id="ARBA00008236"/>
    </source>
</evidence>
<comment type="cofactor">
    <cofactor evidence="3">
        <name>Zn(2+)</name>
        <dbReference type="ChEBI" id="CHEBI:29105"/>
    </cofactor>
</comment>
<dbReference type="Proteomes" id="UP000591948">
    <property type="component" value="Unassembled WGS sequence"/>
</dbReference>
<dbReference type="GO" id="GO:0006508">
    <property type="term" value="P:proteolysis"/>
    <property type="evidence" value="ECO:0007669"/>
    <property type="project" value="UniProtKB-KW"/>
</dbReference>
<dbReference type="GO" id="GO:0046872">
    <property type="term" value="F:metal ion binding"/>
    <property type="evidence" value="ECO:0007669"/>
    <property type="project" value="UniProtKB-KW"/>
</dbReference>
<dbReference type="GO" id="GO:0008237">
    <property type="term" value="F:metallopeptidase activity"/>
    <property type="evidence" value="ECO:0007669"/>
    <property type="project" value="UniProtKB-KW"/>
</dbReference>
<gene>
    <name evidence="10" type="ORF">HKBW3S06_00126</name>
    <name evidence="11" type="ORF">HKBW3S33_00409</name>
</gene>
<comment type="caution">
    <text evidence="11">The sequence shown here is derived from an EMBL/GenBank/DDBJ whole genome shotgun (WGS) entry which is preliminary data.</text>
</comment>
<evidence type="ECO:0000256" key="2">
    <source>
        <dbReference type="ARBA" id="ARBA00001946"/>
    </source>
</evidence>
<evidence type="ECO:0000313" key="13">
    <source>
        <dbReference type="Proteomes" id="UP000591948"/>
    </source>
</evidence>
<dbReference type="RefSeq" id="WP_176226041.1">
    <property type="nucleotide sequence ID" value="NZ_BLRV01000006.1"/>
</dbReference>
<comment type="similarity">
    <text evidence="4">Belongs to the peptidase M29 family.</text>
</comment>
<evidence type="ECO:0000313" key="10">
    <source>
        <dbReference type="EMBL" id="GFP20899.1"/>
    </source>
</evidence>
<dbReference type="GO" id="GO:0004177">
    <property type="term" value="F:aminopeptidase activity"/>
    <property type="evidence" value="ECO:0007669"/>
    <property type="project" value="UniProtKB-KW"/>
</dbReference>
<evidence type="ECO:0000256" key="5">
    <source>
        <dbReference type="ARBA" id="ARBA00022438"/>
    </source>
</evidence>
<dbReference type="EMBL" id="BLRV01000006">
    <property type="protein sequence ID" value="GFP20899.1"/>
    <property type="molecule type" value="Genomic_DNA"/>
</dbReference>
<dbReference type="PANTHER" id="PTHR34448:SF1">
    <property type="entry name" value="BLL6088 PROTEIN"/>
    <property type="match status" value="1"/>
</dbReference>
<keyword evidence="7" id="KW-0479">Metal-binding</keyword>
<organism evidence="11 13">
    <name type="scientific">Candidatus Hakubella thermalkaliphila</name>
    <dbReference type="NCBI Taxonomy" id="2754717"/>
    <lineage>
        <taxon>Bacteria</taxon>
        <taxon>Bacillati</taxon>
        <taxon>Actinomycetota</taxon>
        <taxon>Actinomycetota incertae sedis</taxon>
        <taxon>Candidatus Hakubellales</taxon>
        <taxon>Candidatus Hakubellaceae</taxon>
        <taxon>Candidatus Hakubella</taxon>
    </lineage>
</organism>
<keyword evidence="9" id="KW-0482">Metalloprotease</keyword>
<sequence length="368" mass="41158">MDVDYEEIAYKIVHMCARIREDETVTIMGREDNLFYCELIALACSKLGALPHVAVRSDTYALHRATETSLEYLRKTPRHIKALIQNSDVIITVSFLFKDPALSSRIPEERYSAERSGNKPIKDIIFDGHRRWVGTDFPTPEQAASYGVDFEYYHDTFWQAMNIDYPALASRAEDLAVVLRGAKVVRIFSPKGTNLSLSIEGRRINKDDGVIDEEDVKRGDPYLNLPSGEVCMAPLETSANGKVVFDIGFWQGQKIKDLEVEFKDGRVTPLGAREGLDIFVKVLETSEGDKDRIGELGIGLNPAVKEAIGDTLLDEKIIGTIHLAIGENRNEGGINNSTLHWDLLVEKATVEVDGRVIMREGKFSLDIV</sequence>
<name>A0A6V8P883_9ACTN</name>
<keyword evidence="5 11" id="KW-0031">Aminopeptidase</keyword>
<protein>
    <submittedName>
        <fullName evidence="11">Aminopeptidase</fullName>
    </submittedName>
</protein>
<accession>A0A6V8P883</accession>
<dbReference type="InterPro" id="IPR035097">
    <property type="entry name" value="M29_N-terminal"/>
</dbReference>
<keyword evidence="6" id="KW-0645">Protease</keyword>